<organism evidence="1 2">
    <name type="scientific">Siccirubricoccus deserti</name>
    <dbReference type="NCBI Taxonomy" id="2013562"/>
    <lineage>
        <taxon>Bacteria</taxon>
        <taxon>Pseudomonadati</taxon>
        <taxon>Pseudomonadota</taxon>
        <taxon>Alphaproteobacteria</taxon>
        <taxon>Acetobacterales</taxon>
        <taxon>Roseomonadaceae</taxon>
        <taxon>Siccirubricoccus</taxon>
    </lineage>
</organism>
<dbReference type="RefSeq" id="WP_186769322.1">
    <property type="nucleotide sequence ID" value="NZ_JACOMF010000003.1"/>
</dbReference>
<sequence>MTVPFRRPAHRRAAAEAEQRAYVVFGGQADLLWLRLLRPGFRHCFAALADAAGWTVLDPLSGRLVVARLDLPPESDLPEFYARAGFTVLGPFLPGEPRWSALPPLLPMSCVALCRAVLGAAAPFALTPFGLYRGLRARPRGHSSNNLGFIRKKS</sequence>
<comment type="caution">
    <text evidence="1">The sequence shown here is derived from an EMBL/GenBank/DDBJ whole genome shotgun (WGS) entry which is preliminary data.</text>
</comment>
<name>A0A9X0UBY5_9PROT</name>
<evidence type="ECO:0000313" key="2">
    <source>
        <dbReference type="Proteomes" id="UP000600101"/>
    </source>
</evidence>
<gene>
    <name evidence="1" type="ORF">H7965_04400</name>
</gene>
<dbReference type="EMBL" id="JACOMF010000003">
    <property type="protein sequence ID" value="MBC4014559.1"/>
    <property type="molecule type" value="Genomic_DNA"/>
</dbReference>
<evidence type="ECO:0000313" key="1">
    <source>
        <dbReference type="EMBL" id="MBC4014559.1"/>
    </source>
</evidence>
<reference evidence="1" key="1">
    <citation type="submission" date="2020-08" db="EMBL/GenBank/DDBJ databases">
        <authorList>
            <person name="Hu Y."/>
            <person name="Nguyen S.V."/>
            <person name="Li F."/>
            <person name="Fanning S."/>
        </authorList>
    </citation>
    <scope>NUCLEOTIDE SEQUENCE</scope>
    <source>
        <strain evidence="1">SYSU D8009</strain>
    </source>
</reference>
<proteinExistence type="predicted"/>
<dbReference type="Proteomes" id="UP000600101">
    <property type="component" value="Unassembled WGS sequence"/>
</dbReference>
<accession>A0A9X0UBY5</accession>
<dbReference type="AlphaFoldDB" id="A0A9X0UBY5"/>
<keyword evidence="2" id="KW-1185">Reference proteome</keyword>
<protein>
    <submittedName>
        <fullName evidence="1">Uncharacterized protein</fullName>
    </submittedName>
</protein>